<reference evidence="3" key="1">
    <citation type="submission" date="2014-08" db="EMBL/GenBank/DDBJ databases">
        <title>Complete genome sequence of Streptomyces lividans TK24.</title>
        <authorList>
            <consortium name="StrepSynth"/>
            <person name="Ruckert C."/>
            <person name="Fridjonson O.H."/>
            <person name="Lambert C."/>
            <person name="van Wezel G.P."/>
            <person name="Bernaerts K."/>
            <person name="Anne J."/>
            <person name="Economou A."/>
            <person name="Kalinowski J."/>
        </authorList>
    </citation>
    <scope>NUCLEOTIDE SEQUENCE [LARGE SCALE GENOMIC DNA]</scope>
    <source>
        <strain evidence="3">TK24</strain>
    </source>
</reference>
<gene>
    <name evidence="2" type="ORF">SLIV_27027</name>
</gene>
<evidence type="ECO:0000313" key="3">
    <source>
        <dbReference type="Proteomes" id="UP000028682"/>
    </source>
</evidence>
<feature type="compositionally biased region" description="Pro residues" evidence="1">
    <location>
        <begin position="10"/>
        <end position="21"/>
    </location>
</feature>
<dbReference type="Proteomes" id="UP000028682">
    <property type="component" value="Chromosome"/>
</dbReference>
<name>A0ABX6TUH0_STRLI</name>
<keyword evidence="3" id="KW-1185">Reference proteome</keyword>
<dbReference type="EMBL" id="CP009124">
    <property type="protein sequence ID" value="QNR95639.1"/>
    <property type="molecule type" value="Genomic_DNA"/>
</dbReference>
<proteinExistence type="predicted"/>
<feature type="region of interest" description="Disordered" evidence="1">
    <location>
        <begin position="1"/>
        <end position="31"/>
    </location>
</feature>
<accession>A0ABX6TUH0</accession>
<sequence length="31" mass="3352">MPRVRGRPGRPAPPEVTPAVPPVRANHVRAL</sequence>
<organism evidence="2 3">
    <name type="scientific">Streptomyces lividans TK24</name>
    <dbReference type="NCBI Taxonomy" id="457428"/>
    <lineage>
        <taxon>Bacteria</taxon>
        <taxon>Bacillati</taxon>
        <taxon>Actinomycetota</taxon>
        <taxon>Actinomycetes</taxon>
        <taxon>Kitasatosporales</taxon>
        <taxon>Streptomycetaceae</taxon>
        <taxon>Streptomyces</taxon>
    </lineage>
</organism>
<evidence type="ECO:0000313" key="2">
    <source>
        <dbReference type="EMBL" id="QNR95639.1"/>
    </source>
</evidence>
<evidence type="ECO:0000256" key="1">
    <source>
        <dbReference type="SAM" id="MobiDB-lite"/>
    </source>
</evidence>
<protein>
    <submittedName>
        <fullName evidence="2">Uncharacterized protein</fullName>
    </submittedName>
</protein>